<evidence type="ECO:0000313" key="2">
    <source>
        <dbReference type="Proteomes" id="UP000030746"/>
    </source>
</evidence>
<dbReference type="EMBL" id="KB202207">
    <property type="protein sequence ID" value="ESO91733.1"/>
    <property type="molecule type" value="Genomic_DNA"/>
</dbReference>
<accession>V3ZK95</accession>
<dbReference type="KEGG" id="lgi:LOTGIDRAFT_239597"/>
<dbReference type="RefSeq" id="XP_009057579.1">
    <property type="nucleotide sequence ID" value="XM_009059331.1"/>
</dbReference>
<proteinExistence type="predicted"/>
<dbReference type="HOGENOM" id="CLU_1620914_0_0_1"/>
<sequence length="164" mass="19252">MAFSKKWLKRQNYLVVFNNSLVKEDTLSMEKEIQMCRAEGASKKQIEEIGAETEEIKAVNCDNLIQERNSLLHVLVVEHGRLYWMCCVCSKWFHPEHCVGENSKNEPDDDICLECDFLYRKSPKHRCKTRSLREFAKLDEHSILHTVKVLKGNTWNCFCNLIRS</sequence>
<name>V3ZK95_LOTGI</name>
<organism evidence="1 2">
    <name type="scientific">Lottia gigantea</name>
    <name type="common">Giant owl limpet</name>
    <dbReference type="NCBI Taxonomy" id="225164"/>
    <lineage>
        <taxon>Eukaryota</taxon>
        <taxon>Metazoa</taxon>
        <taxon>Spiralia</taxon>
        <taxon>Lophotrochozoa</taxon>
        <taxon>Mollusca</taxon>
        <taxon>Gastropoda</taxon>
        <taxon>Patellogastropoda</taxon>
        <taxon>Lottioidea</taxon>
        <taxon>Lottiidae</taxon>
        <taxon>Lottia</taxon>
    </lineage>
</organism>
<reference evidence="1 2" key="1">
    <citation type="journal article" date="2013" name="Nature">
        <title>Insights into bilaterian evolution from three spiralian genomes.</title>
        <authorList>
            <person name="Simakov O."/>
            <person name="Marletaz F."/>
            <person name="Cho S.J."/>
            <person name="Edsinger-Gonzales E."/>
            <person name="Havlak P."/>
            <person name="Hellsten U."/>
            <person name="Kuo D.H."/>
            <person name="Larsson T."/>
            <person name="Lv J."/>
            <person name="Arendt D."/>
            <person name="Savage R."/>
            <person name="Osoegawa K."/>
            <person name="de Jong P."/>
            <person name="Grimwood J."/>
            <person name="Chapman J.A."/>
            <person name="Shapiro H."/>
            <person name="Aerts A."/>
            <person name="Otillar R.P."/>
            <person name="Terry A.Y."/>
            <person name="Boore J.L."/>
            <person name="Grigoriev I.V."/>
            <person name="Lindberg D.R."/>
            <person name="Seaver E.C."/>
            <person name="Weisblat D.A."/>
            <person name="Putnam N.H."/>
            <person name="Rokhsar D.S."/>
        </authorList>
    </citation>
    <scope>NUCLEOTIDE SEQUENCE [LARGE SCALE GENOMIC DNA]</scope>
</reference>
<gene>
    <name evidence="1" type="ORF">LOTGIDRAFT_239597</name>
</gene>
<protein>
    <submittedName>
        <fullName evidence="1">Uncharacterized protein</fullName>
    </submittedName>
</protein>
<keyword evidence="2" id="KW-1185">Reference proteome</keyword>
<dbReference type="Proteomes" id="UP000030746">
    <property type="component" value="Unassembled WGS sequence"/>
</dbReference>
<dbReference type="CTD" id="20251115"/>
<dbReference type="GeneID" id="20251115"/>
<evidence type="ECO:0000313" key="1">
    <source>
        <dbReference type="EMBL" id="ESO91733.1"/>
    </source>
</evidence>
<dbReference type="AlphaFoldDB" id="V3ZK95"/>